<accession>A0AAD5U4T4</accession>
<proteinExistence type="predicted"/>
<dbReference type="PROSITE" id="PS50020">
    <property type="entry name" value="WW_DOMAIN_2"/>
    <property type="match status" value="1"/>
</dbReference>
<protein>
    <recommendedName>
        <fullName evidence="1">WW domain-containing protein</fullName>
    </recommendedName>
</protein>
<gene>
    <name evidence="2" type="ORF">HK099_004672</name>
</gene>
<evidence type="ECO:0000259" key="1">
    <source>
        <dbReference type="PROSITE" id="PS50020"/>
    </source>
</evidence>
<organism evidence="2 3">
    <name type="scientific">Clydaea vesicula</name>
    <dbReference type="NCBI Taxonomy" id="447962"/>
    <lineage>
        <taxon>Eukaryota</taxon>
        <taxon>Fungi</taxon>
        <taxon>Fungi incertae sedis</taxon>
        <taxon>Chytridiomycota</taxon>
        <taxon>Chytridiomycota incertae sedis</taxon>
        <taxon>Chytridiomycetes</taxon>
        <taxon>Lobulomycetales</taxon>
        <taxon>Lobulomycetaceae</taxon>
        <taxon>Clydaea</taxon>
    </lineage>
</organism>
<dbReference type="Pfam" id="PF00397">
    <property type="entry name" value="WW"/>
    <property type="match status" value="1"/>
</dbReference>
<dbReference type="Gene3D" id="2.20.70.10">
    <property type="match status" value="1"/>
</dbReference>
<name>A0AAD5U4T4_9FUNG</name>
<dbReference type="EMBL" id="JADGJW010000337">
    <property type="protein sequence ID" value="KAJ3219513.1"/>
    <property type="molecule type" value="Genomic_DNA"/>
</dbReference>
<keyword evidence="3" id="KW-1185">Reference proteome</keyword>
<dbReference type="Proteomes" id="UP001211065">
    <property type="component" value="Unassembled WGS sequence"/>
</dbReference>
<dbReference type="CDD" id="cd00201">
    <property type="entry name" value="WW"/>
    <property type="match status" value="1"/>
</dbReference>
<reference evidence="2" key="1">
    <citation type="submission" date="2020-05" db="EMBL/GenBank/DDBJ databases">
        <title>Phylogenomic resolution of chytrid fungi.</title>
        <authorList>
            <person name="Stajich J.E."/>
            <person name="Amses K."/>
            <person name="Simmons R."/>
            <person name="Seto K."/>
            <person name="Myers J."/>
            <person name="Bonds A."/>
            <person name="Quandt C.A."/>
            <person name="Barry K."/>
            <person name="Liu P."/>
            <person name="Grigoriev I."/>
            <person name="Longcore J.E."/>
            <person name="James T.Y."/>
        </authorList>
    </citation>
    <scope>NUCLEOTIDE SEQUENCE</scope>
    <source>
        <strain evidence="2">JEL0476</strain>
    </source>
</reference>
<dbReference type="AlphaFoldDB" id="A0AAD5U4T4"/>
<evidence type="ECO:0000313" key="3">
    <source>
        <dbReference type="Proteomes" id="UP001211065"/>
    </source>
</evidence>
<comment type="caution">
    <text evidence="2">The sequence shown here is derived from an EMBL/GenBank/DDBJ whole genome shotgun (WGS) entry which is preliminary data.</text>
</comment>
<dbReference type="InterPro" id="IPR036020">
    <property type="entry name" value="WW_dom_sf"/>
</dbReference>
<evidence type="ECO:0000313" key="2">
    <source>
        <dbReference type="EMBL" id="KAJ3219513.1"/>
    </source>
</evidence>
<feature type="domain" description="WW" evidence="1">
    <location>
        <begin position="35"/>
        <end position="69"/>
    </location>
</feature>
<dbReference type="InterPro" id="IPR001202">
    <property type="entry name" value="WW_dom"/>
</dbReference>
<dbReference type="SMART" id="SM00456">
    <property type="entry name" value="WW"/>
    <property type="match status" value="1"/>
</dbReference>
<dbReference type="SUPFAM" id="SSF51045">
    <property type="entry name" value="WW domain"/>
    <property type="match status" value="1"/>
</dbReference>
<sequence>MIKKRARIVKNSYNKHQHQYDNQTSRQFTMPPQTEVLPPNFKKQWDQISGRYFYVDTTTGQSFWEIPGNHSNSVSGHQMQIQQKNNHSKLKTGLGVLGGITVLGAGYEIFEHEKHKRERQEERREERWEEHNPFFERNNDRFFEEQRDGFDETIVTDNFGDLEIIEDRRWF</sequence>